<reference evidence="1 2" key="1">
    <citation type="journal article" date="2014" name="Genome Announc.">
        <title>Draft Genome Sequence of the Carrageenan-Degrading Bacterium Cellulophaga sp. Strain KL-A, Isolated from Decaying Marine Algae.</title>
        <authorList>
            <person name="Shan D."/>
            <person name="Ying J."/>
            <person name="Li X."/>
            <person name="Gao Z."/>
            <person name="Wei G."/>
            <person name="Shao Z."/>
        </authorList>
    </citation>
    <scope>NUCLEOTIDE SEQUENCE [LARGE SCALE GENOMIC DNA]</scope>
    <source>
        <strain evidence="1 2">KL-A</strain>
    </source>
</reference>
<gene>
    <name evidence="1" type="ORF">KLA_16912</name>
</gene>
<proteinExistence type="predicted"/>
<protein>
    <submittedName>
        <fullName evidence="1">Uncharacterized protein</fullName>
    </submittedName>
</protein>
<dbReference type="EMBL" id="ARZX01000041">
    <property type="protein sequence ID" value="EWH10177.1"/>
    <property type="molecule type" value="Genomic_DNA"/>
</dbReference>
<name>A0ABN0RJG4_9FLAO</name>
<comment type="caution">
    <text evidence="1">The sequence shown here is derived from an EMBL/GenBank/DDBJ whole genome shotgun (WGS) entry which is preliminary data.</text>
</comment>
<keyword evidence="2" id="KW-1185">Reference proteome</keyword>
<evidence type="ECO:0000313" key="2">
    <source>
        <dbReference type="Proteomes" id="UP000019275"/>
    </source>
</evidence>
<dbReference type="RefSeq" id="WP_034647230.1">
    <property type="nucleotide sequence ID" value="NZ_ARZX01000041.1"/>
</dbReference>
<evidence type="ECO:0000313" key="1">
    <source>
        <dbReference type="EMBL" id="EWH10177.1"/>
    </source>
</evidence>
<accession>A0ABN0RJG4</accession>
<dbReference type="Proteomes" id="UP000019275">
    <property type="component" value="Unassembled WGS sequence"/>
</dbReference>
<sequence length="945" mass="106728">MHLQTIINGKVVKSSSTDANKPTIVDLHLNKTATIDLEVKNIPSTFWLKKAKKEFRWEITNNSNCVDTDDYTGGVKAELKLSKSNAGSKENPSKITVCADDLEENSTVGNITINCSADSKITNTEWTVKECRSHQLVYLTIDQEGLYDHKVTVKVYNQKDPTTPIHTFPELLLKSGTNSLDLRVSNTTKEPKILYYTITHLNKVIYNGNNTNMLLTVAVIDYLNNDDKEFSNNLTPVTIHSEEYFTQKYEPCKYSKIEVKYSNEKPLIIFDEEEACSNPSDNIKKRILGGDQIKKLNVTLSKLKSDECKLNLIEDGQSHKSRVFDVSELDKLNIEYCPSEQIEDQLEVSLAYPYKHLDDLWEFFLKYNHYTFMVPELHTILVDLPINTCRYSKRITFDLVPDLSWAYNFKWGDPEKERISEDRKMELVKKYGKEIVSNLQKNNVYYEDLELPLYDGGFDSDIEIIVNWIDEQNFFIKDLLSHLLINETTLNIVTNYIRGSAKDFKFGLYGLYGYDEDGKHPTVLNYTEKYPSIGKTVVAASVVVALLVDILLLVLTRGKNLPGLLKKAQKVFKISRTVVGMAGANTYDKNEEGIKLVMPQIAISSGSGYKKQEDGSTNLISEITITGAPLFAIGDYQKHTIGVFISNITGLGGFFKVFHGIVGTIQTAKSIVSPIKGKLIPTKQAKGKISVGFDLRDLRNKAYEIQNDIEESISEFIQKHFGPKIEMIVGFEGYYDAHINLKTNIDTQAFDLFDGINHYLNKGEVTFGKKQGINAYIRIDATLEDREVAYSKLNRYIPDFLKDWTGKEFADISAEAEVSAALTGNLYFERTYSYNIVTAAVAATENIVSQSFKTPKDVVTGPGAKAGLLKMPHYRDNYIFTGLIGEVIVQLKANYKKDKSYKIDVSNGTDKDGKTKPVVIKLIPEFVIPGKLIPVFDTETKLRTI</sequence>
<organism evidence="1 2">
    <name type="scientific">Cellulophaga geojensis KL-A</name>
    <dbReference type="NCBI Taxonomy" id="1328323"/>
    <lineage>
        <taxon>Bacteria</taxon>
        <taxon>Pseudomonadati</taxon>
        <taxon>Bacteroidota</taxon>
        <taxon>Flavobacteriia</taxon>
        <taxon>Flavobacteriales</taxon>
        <taxon>Flavobacteriaceae</taxon>
        <taxon>Cellulophaga</taxon>
    </lineage>
</organism>